<dbReference type="SUPFAM" id="SSF53850">
    <property type="entry name" value="Periplasmic binding protein-like II"/>
    <property type="match status" value="1"/>
</dbReference>
<sequence length="302" mass="32629">MNNMGLSEAETFLVVAECGGFGAAARELGVTQSTISRRIAILEARLGVRLIERTTRHVALTDAGRSYASELHDILLRLRDADARAQRGTAEPEGLVRVTMPTALGRASVVPALARVARRYPKLRFELDLSDRYVDLGEGTYDVAVRLSTTPQSGIREEQIASFGLCLCASPGYLKARGKITELLQLAAHDCLALRTYAPRTSWQVVWHGEPTELRFTPRVTVSDVYALLDLCASGLGVAVLPMYAADVPMANGSLVDAAPGLSFANLDIFAAYARDRAKLPKVAVVLDELRRMQSGLESGSG</sequence>
<dbReference type="GO" id="GO:0006351">
    <property type="term" value="P:DNA-templated transcription"/>
    <property type="evidence" value="ECO:0007669"/>
    <property type="project" value="TreeGrafter"/>
</dbReference>
<dbReference type="Gene3D" id="3.40.190.290">
    <property type="match status" value="1"/>
</dbReference>
<dbReference type="PANTHER" id="PTHR30537">
    <property type="entry name" value="HTH-TYPE TRANSCRIPTIONAL REGULATOR"/>
    <property type="match status" value="1"/>
</dbReference>
<dbReference type="GO" id="GO:0043565">
    <property type="term" value="F:sequence-specific DNA binding"/>
    <property type="evidence" value="ECO:0007669"/>
    <property type="project" value="TreeGrafter"/>
</dbReference>
<keyword evidence="7" id="KW-1185">Reference proteome</keyword>
<evidence type="ECO:0000259" key="5">
    <source>
        <dbReference type="PROSITE" id="PS50931"/>
    </source>
</evidence>
<dbReference type="InterPro" id="IPR036390">
    <property type="entry name" value="WH_DNA-bd_sf"/>
</dbReference>
<keyword evidence="2" id="KW-0805">Transcription regulation</keyword>
<dbReference type="AlphaFoldDB" id="A0A158KWG1"/>
<proteinExistence type="inferred from homology"/>
<organism evidence="6 7">
    <name type="scientific">Caballeronia choica</name>
    <dbReference type="NCBI Taxonomy" id="326476"/>
    <lineage>
        <taxon>Bacteria</taxon>
        <taxon>Pseudomonadati</taxon>
        <taxon>Pseudomonadota</taxon>
        <taxon>Betaproteobacteria</taxon>
        <taxon>Burkholderiales</taxon>
        <taxon>Burkholderiaceae</taxon>
        <taxon>Caballeronia</taxon>
    </lineage>
</organism>
<dbReference type="OrthoDB" id="9786526at2"/>
<keyword evidence="3" id="KW-0238">DNA-binding</keyword>
<name>A0A158KWG1_9BURK</name>
<dbReference type="GO" id="GO:0003700">
    <property type="term" value="F:DNA-binding transcription factor activity"/>
    <property type="evidence" value="ECO:0007669"/>
    <property type="project" value="InterPro"/>
</dbReference>
<keyword evidence="4" id="KW-0804">Transcription</keyword>
<dbReference type="PRINTS" id="PR00039">
    <property type="entry name" value="HTHLYSR"/>
</dbReference>
<evidence type="ECO:0000256" key="1">
    <source>
        <dbReference type="ARBA" id="ARBA00009437"/>
    </source>
</evidence>
<comment type="caution">
    <text evidence="6">The sequence shown here is derived from an EMBL/GenBank/DDBJ whole genome shotgun (WGS) entry which is preliminary data.</text>
</comment>
<dbReference type="CDD" id="cd08422">
    <property type="entry name" value="PBP2_CrgA_like"/>
    <property type="match status" value="1"/>
</dbReference>
<dbReference type="PANTHER" id="PTHR30537:SF5">
    <property type="entry name" value="HTH-TYPE TRANSCRIPTIONAL ACTIVATOR TTDR-RELATED"/>
    <property type="match status" value="1"/>
</dbReference>
<dbReference type="InterPro" id="IPR036388">
    <property type="entry name" value="WH-like_DNA-bd_sf"/>
</dbReference>
<dbReference type="PROSITE" id="PS50931">
    <property type="entry name" value="HTH_LYSR"/>
    <property type="match status" value="1"/>
</dbReference>
<dbReference type="FunFam" id="1.10.10.10:FF:000001">
    <property type="entry name" value="LysR family transcriptional regulator"/>
    <property type="match status" value="1"/>
</dbReference>
<dbReference type="Pfam" id="PF03466">
    <property type="entry name" value="LysR_substrate"/>
    <property type="match status" value="1"/>
</dbReference>
<dbReference type="InterPro" id="IPR005119">
    <property type="entry name" value="LysR_subst-bd"/>
</dbReference>
<dbReference type="InterPro" id="IPR000847">
    <property type="entry name" value="LysR_HTH_N"/>
</dbReference>
<evidence type="ECO:0000256" key="2">
    <source>
        <dbReference type="ARBA" id="ARBA00023015"/>
    </source>
</evidence>
<evidence type="ECO:0000313" key="6">
    <source>
        <dbReference type="EMBL" id="SAL85506.1"/>
    </source>
</evidence>
<dbReference type="RefSeq" id="WP_087649510.1">
    <property type="nucleotide sequence ID" value="NZ_FCON02000191.1"/>
</dbReference>
<comment type="similarity">
    <text evidence="1">Belongs to the LysR transcriptional regulatory family.</text>
</comment>
<feature type="domain" description="HTH lysR-type" evidence="5">
    <location>
        <begin position="4"/>
        <end position="61"/>
    </location>
</feature>
<dbReference type="Pfam" id="PF00126">
    <property type="entry name" value="HTH_1"/>
    <property type="match status" value="1"/>
</dbReference>
<evidence type="ECO:0000256" key="4">
    <source>
        <dbReference type="ARBA" id="ARBA00023163"/>
    </source>
</evidence>
<evidence type="ECO:0000256" key="3">
    <source>
        <dbReference type="ARBA" id="ARBA00023125"/>
    </source>
</evidence>
<evidence type="ECO:0000313" key="7">
    <source>
        <dbReference type="Proteomes" id="UP000054770"/>
    </source>
</evidence>
<dbReference type="SUPFAM" id="SSF46785">
    <property type="entry name" value="Winged helix' DNA-binding domain"/>
    <property type="match status" value="1"/>
</dbReference>
<dbReference type="EMBL" id="FCON02000191">
    <property type="protein sequence ID" value="SAL85506.1"/>
    <property type="molecule type" value="Genomic_DNA"/>
</dbReference>
<protein>
    <submittedName>
        <fullName evidence="6">LysR family transcriptional regulator</fullName>
    </submittedName>
</protein>
<accession>A0A158KWG1</accession>
<gene>
    <name evidence="6" type="ORF">AWB68_07703</name>
</gene>
<reference evidence="6" key="1">
    <citation type="submission" date="2016-01" db="EMBL/GenBank/DDBJ databases">
        <authorList>
            <person name="Peeters C."/>
        </authorList>
    </citation>
    <scope>NUCLEOTIDE SEQUENCE [LARGE SCALE GENOMIC DNA]</scope>
    <source>
        <strain evidence="6">LMG 22940</strain>
    </source>
</reference>
<dbReference type="Gene3D" id="1.10.10.10">
    <property type="entry name" value="Winged helix-like DNA-binding domain superfamily/Winged helix DNA-binding domain"/>
    <property type="match status" value="1"/>
</dbReference>
<dbReference type="Proteomes" id="UP000054770">
    <property type="component" value="Unassembled WGS sequence"/>
</dbReference>
<dbReference type="InterPro" id="IPR058163">
    <property type="entry name" value="LysR-type_TF_proteobact-type"/>
</dbReference>